<reference evidence="2 3" key="1">
    <citation type="journal article" date="2014" name="Am. J. Bot.">
        <title>Genome assembly and annotation for red clover (Trifolium pratense; Fabaceae).</title>
        <authorList>
            <person name="Istvanek J."/>
            <person name="Jaros M."/>
            <person name="Krenek A."/>
            <person name="Repkova J."/>
        </authorList>
    </citation>
    <scope>NUCLEOTIDE SEQUENCE [LARGE SCALE GENOMIC DNA]</scope>
    <source>
        <strain evidence="3">cv. Tatra</strain>
        <tissue evidence="2">Young leaves</tissue>
    </source>
</reference>
<keyword evidence="1" id="KW-0812">Transmembrane</keyword>
<proteinExistence type="predicted"/>
<evidence type="ECO:0000313" key="3">
    <source>
        <dbReference type="Proteomes" id="UP000236291"/>
    </source>
</evidence>
<reference evidence="2 3" key="2">
    <citation type="journal article" date="2017" name="Front. Plant Sci.">
        <title>Gene Classification and Mining of Molecular Markers Useful in Red Clover (Trifolium pratense) Breeding.</title>
        <authorList>
            <person name="Istvanek J."/>
            <person name="Dluhosova J."/>
            <person name="Dluhos P."/>
            <person name="Patkova L."/>
            <person name="Nedelnik J."/>
            <person name="Repkova J."/>
        </authorList>
    </citation>
    <scope>NUCLEOTIDE SEQUENCE [LARGE SCALE GENOMIC DNA]</scope>
    <source>
        <strain evidence="3">cv. Tatra</strain>
        <tissue evidence="2">Young leaves</tissue>
    </source>
</reference>
<feature type="transmembrane region" description="Helical" evidence="1">
    <location>
        <begin position="12"/>
        <end position="32"/>
    </location>
</feature>
<accession>A0A2K3JS42</accession>
<keyword evidence="1" id="KW-0472">Membrane</keyword>
<dbReference type="Proteomes" id="UP000236291">
    <property type="component" value="Unassembled WGS sequence"/>
</dbReference>
<dbReference type="EMBL" id="ASHM01121155">
    <property type="protein sequence ID" value="PNX56845.1"/>
    <property type="molecule type" value="Genomic_DNA"/>
</dbReference>
<organism evidence="2 3">
    <name type="scientific">Trifolium pratense</name>
    <name type="common">Red clover</name>
    <dbReference type="NCBI Taxonomy" id="57577"/>
    <lineage>
        <taxon>Eukaryota</taxon>
        <taxon>Viridiplantae</taxon>
        <taxon>Streptophyta</taxon>
        <taxon>Embryophyta</taxon>
        <taxon>Tracheophyta</taxon>
        <taxon>Spermatophyta</taxon>
        <taxon>Magnoliopsida</taxon>
        <taxon>eudicotyledons</taxon>
        <taxon>Gunneridae</taxon>
        <taxon>Pentapetalae</taxon>
        <taxon>rosids</taxon>
        <taxon>fabids</taxon>
        <taxon>Fabales</taxon>
        <taxon>Fabaceae</taxon>
        <taxon>Papilionoideae</taxon>
        <taxon>50 kb inversion clade</taxon>
        <taxon>NPAAA clade</taxon>
        <taxon>Hologalegina</taxon>
        <taxon>IRL clade</taxon>
        <taxon>Trifolieae</taxon>
        <taxon>Trifolium</taxon>
    </lineage>
</organism>
<keyword evidence="1" id="KW-1133">Transmembrane helix</keyword>
<evidence type="ECO:0000313" key="2">
    <source>
        <dbReference type="EMBL" id="PNX56845.1"/>
    </source>
</evidence>
<comment type="caution">
    <text evidence="2">The sequence shown here is derived from an EMBL/GenBank/DDBJ whole genome shotgun (WGS) entry which is preliminary data.</text>
</comment>
<feature type="non-terminal residue" evidence="2">
    <location>
        <position position="1"/>
    </location>
</feature>
<sequence>TLTGVDVPTLDALLQVIVFFLVTTYSHGLLNANRHCPDLVLKLSIEVLQM</sequence>
<gene>
    <name evidence="2" type="ORF">L195_g058405</name>
</gene>
<protein>
    <submittedName>
        <fullName evidence="2">Uncharacterized protein</fullName>
    </submittedName>
</protein>
<dbReference type="AlphaFoldDB" id="A0A2K3JS42"/>
<evidence type="ECO:0000256" key="1">
    <source>
        <dbReference type="SAM" id="Phobius"/>
    </source>
</evidence>
<name>A0A2K3JS42_TRIPR</name>